<name>A0A5K3FTF4_MESCO</name>
<dbReference type="WBParaSite" id="MCU_010400-RA">
    <property type="protein sequence ID" value="MCU_010400-RA"/>
    <property type="gene ID" value="MCU_010400"/>
</dbReference>
<dbReference type="AlphaFoldDB" id="A0A5K3FTF4"/>
<proteinExistence type="predicted"/>
<evidence type="ECO:0000313" key="1">
    <source>
        <dbReference type="WBParaSite" id="MCU_010400-RA"/>
    </source>
</evidence>
<reference evidence="1" key="1">
    <citation type="submission" date="2019-11" db="UniProtKB">
        <authorList>
            <consortium name="WormBaseParasite"/>
        </authorList>
    </citation>
    <scope>IDENTIFICATION</scope>
</reference>
<protein>
    <submittedName>
        <fullName evidence="1">Secreted protein</fullName>
    </submittedName>
</protein>
<sequence length="161" mass="17873">MFIHRAIRTCLLYKLTPCHDDMSMPSRCAVWRCGSLASVQFENLAAGLNGGDVAWRGMACGFPVPRPNASVYTQAFLASFHSRHAMLHHQPRPTTTFALRISSERLICVSLITTAKCRGYLSPTSSTTGIGFRRLPIHSHNNKDSDSLWPLLFCTSPQQPP</sequence>
<organism evidence="1">
    <name type="scientific">Mesocestoides corti</name>
    <name type="common">Flatworm</name>
    <dbReference type="NCBI Taxonomy" id="53468"/>
    <lineage>
        <taxon>Eukaryota</taxon>
        <taxon>Metazoa</taxon>
        <taxon>Spiralia</taxon>
        <taxon>Lophotrochozoa</taxon>
        <taxon>Platyhelminthes</taxon>
        <taxon>Cestoda</taxon>
        <taxon>Eucestoda</taxon>
        <taxon>Cyclophyllidea</taxon>
        <taxon>Mesocestoididae</taxon>
        <taxon>Mesocestoides</taxon>
    </lineage>
</organism>
<accession>A0A5K3FTF4</accession>